<organism evidence="2 3">
    <name type="scientific">Oryza meyeriana var. granulata</name>
    <dbReference type="NCBI Taxonomy" id="110450"/>
    <lineage>
        <taxon>Eukaryota</taxon>
        <taxon>Viridiplantae</taxon>
        <taxon>Streptophyta</taxon>
        <taxon>Embryophyta</taxon>
        <taxon>Tracheophyta</taxon>
        <taxon>Spermatophyta</taxon>
        <taxon>Magnoliopsida</taxon>
        <taxon>Liliopsida</taxon>
        <taxon>Poales</taxon>
        <taxon>Poaceae</taxon>
        <taxon>BOP clade</taxon>
        <taxon>Oryzoideae</taxon>
        <taxon>Oryzeae</taxon>
        <taxon>Oryzinae</taxon>
        <taxon>Oryza</taxon>
        <taxon>Oryza meyeriana</taxon>
    </lineage>
</organism>
<dbReference type="EMBL" id="SPHZ02000003">
    <property type="protein sequence ID" value="KAF0925841.1"/>
    <property type="molecule type" value="Genomic_DNA"/>
</dbReference>
<feature type="compositionally biased region" description="Basic residues" evidence="1">
    <location>
        <begin position="13"/>
        <end position="26"/>
    </location>
</feature>
<feature type="region of interest" description="Disordered" evidence="1">
    <location>
        <begin position="1"/>
        <end position="32"/>
    </location>
</feature>
<evidence type="ECO:0000313" key="2">
    <source>
        <dbReference type="EMBL" id="KAF0925841.1"/>
    </source>
</evidence>
<comment type="caution">
    <text evidence="2">The sequence shown here is derived from an EMBL/GenBank/DDBJ whole genome shotgun (WGS) entry which is preliminary data.</text>
</comment>
<feature type="compositionally biased region" description="Low complexity" evidence="1">
    <location>
        <begin position="1"/>
        <end position="12"/>
    </location>
</feature>
<keyword evidence="3" id="KW-1185">Reference proteome</keyword>
<protein>
    <submittedName>
        <fullName evidence="2">Uncharacterized protein</fullName>
    </submittedName>
</protein>
<evidence type="ECO:0000313" key="3">
    <source>
        <dbReference type="Proteomes" id="UP000479710"/>
    </source>
</evidence>
<feature type="region of interest" description="Disordered" evidence="1">
    <location>
        <begin position="106"/>
        <end position="130"/>
    </location>
</feature>
<reference evidence="2 3" key="1">
    <citation type="submission" date="2019-11" db="EMBL/GenBank/DDBJ databases">
        <title>Whole genome sequence of Oryza granulata.</title>
        <authorList>
            <person name="Li W."/>
        </authorList>
    </citation>
    <scope>NUCLEOTIDE SEQUENCE [LARGE SCALE GENOMIC DNA]</scope>
    <source>
        <strain evidence="3">cv. Menghai</strain>
        <tissue evidence="2">Leaf</tissue>
    </source>
</reference>
<sequence>MPLSRSSSPSLSRRPHHGRHRRHRRFQKGEEAGRVICHSQSAVVTEVVTRGRGTRQGERIYRSRGPLVAVQAAALATIVDPCEAVTIATSTVVVVARSGAPVPPDLASRHCGMGRDDGGGAARGSDTSRRGRGCHELVVVGYGGP</sequence>
<accession>A0A6G1EMI9</accession>
<name>A0A6G1EMI9_9ORYZ</name>
<proteinExistence type="predicted"/>
<evidence type="ECO:0000256" key="1">
    <source>
        <dbReference type="SAM" id="MobiDB-lite"/>
    </source>
</evidence>
<dbReference type="AlphaFoldDB" id="A0A6G1EMI9"/>
<gene>
    <name evidence="2" type="ORF">E2562_018481</name>
</gene>
<dbReference type="Proteomes" id="UP000479710">
    <property type="component" value="Unassembled WGS sequence"/>
</dbReference>